<feature type="transmembrane region" description="Helical" evidence="5">
    <location>
        <begin position="914"/>
        <end position="934"/>
    </location>
</feature>
<keyword evidence="5" id="KW-0472">Membrane</keyword>
<dbReference type="Proteomes" id="UP000501387">
    <property type="component" value="Chromosome"/>
</dbReference>
<protein>
    <recommendedName>
        <fullName evidence="6">Gram-positive cocci surface proteins LPxTG domain-containing protein</fullName>
    </recommendedName>
</protein>
<reference evidence="7 8" key="1">
    <citation type="submission" date="2020-03" db="EMBL/GenBank/DDBJ databases">
        <title>Leucobacter sp. nov., isolated from beetles.</title>
        <authorList>
            <person name="Hyun D.-W."/>
            <person name="Bae J.-W."/>
        </authorList>
    </citation>
    <scope>NUCLEOTIDE SEQUENCE [LARGE SCALE GENOMIC DNA]</scope>
    <source>
        <strain evidence="7 8">HDW9B</strain>
    </source>
</reference>
<dbReference type="KEGG" id="lins:G7067_05730"/>
<gene>
    <name evidence="7" type="ORF">G7067_05730</name>
</gene>
<dbReference type="AlphaFoldDB" id="A0A6G8FIB7"/>
<evidence type="ECO:0000256" key="5">
    <source>
        <dbReference type="SAM" id="Phobius"/>
    </source>
</evidence>
<dbReference type="RefSeq" id="WP_166322646.1">
    <property type="nucleotide sequence ID" value="NZ_CP049934.1"/>
</dbReference>
<keyword evidence="3" id="KW-0732">Signal</keyword>
<evidence type="ECO:0000256" key="3">
    <source>
        <dbReference type="ARBA" id="ARBA00022729"/>
    </source>
</evidence>
<keyword evidence="2" id="KW-0964">Secreted</keyword>
<accession>A0A6G8FIB7</accession>
<organism evidence="7 8">
    <name type="scientific">Leucobacter insecticola</name>
    <dbReference type="NCBI Taxonomy" id="2714934"/>
    <lineage>
        <taxon>Bacteria</taxon>
        <taxon>Bacillati</taxon>
        <taxon>Actinomycetota</taxon>
        <taxon>Actinomycetes</taxon>
        <taxon>Micrococcales</taxon>
        <taxon>Microbacteriaceae</taxon>
        <taxon>Leucobacter</taxon>
    </lineage>
</organism>
<evidence type="ECO:0000259" key="6">
    <source>
        <dbReference type="PROSITE" id="PS50847"/>
    </source>
</evidence>
<evidence type="ECO:0000256" key="1">
    <source>
        <dbReference type="ARBA" id="ARBA00022512"/>
    </source>
</evidence>
<evidence type="ECO:0000256" key="2">
    <source>
        <dbReference type="ARBA" id="ARBA00022525"/>
    </source>
</evidence>
<dbReference type="InterPro" id="IPR019931">
    <property type="entry name" value="LPXTG_anchor"/>
</dbReference>
<keyword evidence="8" id="KW-1185">Reference proteome</keyword>
<evidence type="ECO:0000313" key="7">
    <source>
        <dbReference type="EMBL" id="QIM16029.1"/>
    </source>
</evidence>
<dbReference type="PROSITE" id="PS50847">
    <property type="entry name" value="GRAM_POS_ANCHORING"/>
    <property type="match status" value="1"/>
</dbReference>
<dbReference type="EMBL" id="CP049934">
    <property type="protein sequence ID" value="QIM16029.1"/>
    <property type="molecule type" value="Genomic_DNA"/>
</dbReference>
<keyword evidence="4" id="KW-0572">Peptidoglycan-anchor</keyword>
<proteinExistence type="predicted"/>
<feature type="domain" description="Gram-positive cocci surface proteins LPxTG" evidence="6">
    <location>
        <begin position="905"/>
        <end position="938"/>
    </location>
</feature>
<keyword evidence="5" id="KW-0812">Transmembrane</keyword>
<keyword evidence="5" id="KW-1133">Transmembrane helix</keyword>
<sequence>MSAQAALLGPGHGDLNGAGTVGAFVAESDGRQVYCLDSGAPSPLNSPTSGPTTVTDITNHTGGQLSKTALAKLNYVLSRWGDSQDPNITAAVQLFVWDIGDPDTYHSHGMHGDAWFIRRVPTAYRDAVLANLGAMRAEAEANHAVDPTVSLSIAMQDQFNGSLTVALSTPALSGNVVLTDAVFLDGTSSRALGSGTYPIVGKPAVGAPQYQIEASASYSGAGLGARVNLYETPGAQRLLANGTPAAVTAAAQTPWIALDFQPVIGTTVAAKFVADGEPFVDLLTVSTVGTGAWINVDGHPVPLTAKGTLYGPFDEQPAQSEKVPDGAPVVGSETVLLDRGTGEYRSPGTLRAPGSGFYTWVWQIDKAAQGQNGKYIRASFIDHFGRVTETHVGPFQPEAVSKADARLAVPGDEVTDTITVSSTNGAWLKIAGVYIPVVLDGTAYQVAGSLPPIEQTGVPSDAKVLGRVQVTATGPGIYTSPPVLHPDAGFVTWVWEVKLSSQPAQYRDYIADNWADNFGIPVESTSVRWPGRVTSEVREYNVHPGGRAFDTITVSGFPDNHGDFTGDGYWGSDVDVITHTVYGPFESDTVLTDDIELEGAPVLMELSTPARNGTYKLGYTDSDEIRPTDPGYYVVVSDFVGDDRVQPYRSSPGDILERFYVPPPPPSPVSVVTQATPDALVGDPIRDHAIVTGTVPAGSTLVFRAYGPFPEQPAAADEPEPFYTSEPVPVNGPGTYDSGKTKVDKPGLVFWIETLYGPDGQVLAEGFFGAPGETTIISARPAEFTVSTGAVPEVTLGQPAHDVATVTGDVPKGAVLAFQAYRQTGKTPVCEAKNLAFDTHDTLTPVTGPGDYTSAETVFEQAGTYFWIETLYTADGTMLHRGTCGADNETTTVLDTPPPSPSEPLARTGAGREAWAAAGLALALIAAGGTALWARRAR</sequence>
<keyword evidence="1" id="KW-0134">Cell wall</keyword>
<evidence type="ECO:0000313" key="8">
    <source>
        <dbReference type="Proteomes" id="UP000501387"/>
    </source>
</evidence>
<name>A0A6G8FIB7_9MICO</name>
<evidence type="ECO:0000256" key="4">
    <source>
        <dbReference type="ARBA" id="ARBA00023088"/>
    </source>
</evidence>